<keyword evidence="3" id="KW-0520">NAD</keyword>
<dbReference type="RefSeq" id="WP_092987288.1">
    <property type="nucleotide sequence ID" value="NZ_FNFY01000020.1"/>
</dbReference>
<dbReference type="STRING" id="576118.SAMN05216216_12047"/>
<evidence type="ECO:0000256" key="2">
    <source>
        <dbReference type="ARBA" id="ARBA00023002"/>
    </source>
</evidence>
<dbReference type="SUPFAM" id="SSF52283">
    <property type="entry name" value="Formate/glycerate dehydrogenase catalytic domain-like"/>
    <property type="match status" value="1"/>
</dbReference>
<keyword evidence="8" id="KW-1185">Reference proteome</keyword>
<dbReference type="EMBL" id="FNFY01000020">
    <property type="protein sequence ID" value="SDL08024.1"/>
    <property type="molecule type" value="Genomic_DNA"/>
</dbReference>
<keyword evidence="2 4" id="KW-0560">Oxidoreductase</keyword>
<evidence type="ECO:0000259" key="5">
    <source>
        <dbReference type="Pfam" id="PF00389"/>
    </source>
</evidence>
<dbReference type="Pfam" id="PF02826">
    <property type="entry name" value="2-Hacid_dh_C"/>
    <property type="match status" value="1"/>
</dbReference>
<dbReference type="InterPro" id="IPR006140">
    <property type="entry name" value="D-isomer_DH_NAD-bd"/>
</dbReference>
<comment type="similarity">
    <text evidence="1 4">Belongs to the D-isomer specific 2-hydroxyacid dehydrogenase family.</text>
</comment>
<gene>
    <name evidence="7" type="ORF">SAMN05216216_12047</name>
</gene>
<protein>
    <submittedName>
        <fullName evidence="7">Phosphoglycerate dehydrogenase</fullName>
    </submittedName>
</protein>
<organism evidence="7 8">
    <name type="scientific">Lacicoccus qingdaonensis</name>
    <dbReference type="NCBI Taxonomy" id="576118"/>
    <lineage>
        <taxon>Bacteria</taxon>
        <taxon>Bacillati</taxon>
        <taxon>Bacillota</taxon>
        <taxon>Bacilli</taxon>
        <taxon>Bacillales</taxon>
        <taxon>Salinicoccaceae</taxon>
        <taxon>Lacicoccus</taxon>
    </lineage>
</organism>
<dbReference type="PANTHER" id="PTHR43333:SF1">
    <property type="entry name" value="D-ISOMER SPECIFIC 2-HYDROXYACID DEHYDROGENASE NAD-BINDING DOMAIN-CONTAINING PROTEIN"/>
    <property type="match status" value="1"/>
</dbReference>
<dbReference type="Gene3D" id="3.40.50.720">
    <property type="entry name" value="NAD(P)-binding Rossmann-like Domain"/>
    <property type="match status" value="2"/>
</dbReference>
<evidence type="ECO:0000256" key="3">
    <source>
        <dbReference type="ARBA" id="ARBA00023027"/>
    </source>
</evidence>
<feature type="domain" description="D-isomer specific 2-hydroxyacid dehydrogenase NAD-binding" evidence="6">
    <location>
        <begin position="103"/>
        <end position="276"/>
    </location>
</feature>
<dbReference type="InterPro" id="IPR006139">
    <property type="entry name" value="D-isomer_2_OHA_DH_cat_dom"/>
</dbReference>
<accession>A0A1G9H5G4</accession>
<evidence type="ECO:0000259" key="6">
    <source>
        <dbReference type="Pfam" id="PF02826"/>
    </source>
</evidence>
<sequence>MKNIVSTIRLPDKMIAGIKEVLPQANYEHVRSREMTAKERERAEIFVTYGTDMTEEHVPEFKNLKWIMVMSAGLEMMPLDKLEDVLITNATGIHKIQMTEYTIGLILSHYKDFNLLHEDQKAKHWRKNAFTTELYGKTTHILGTGSIGSHLAKVLQAFGVNTVGYNTNGREVEGFNETYPLDELMNHIGRADILVNILPSTEATVGLLTDGHFDEMKDDSIFVNIGRGDIAADEVLLNALEQKKIGQLILDVFNDEPLTGESPFYKYDNVTITPHASSKTSGYIERAFDIFEHNLKHIDDYSKMENVIDSKKGY</sequence>
<dbReference type="Proteomes" id="UP000199008">
    <property type="component" value="Unassembled WGS sequence"/>
</dbReference>
<dbReference type="Pfam" id="PF00389">
    <property type="entry name" value="2-Hacid_dh"/>
    <property type="match status" value="1"/>
</dbReference>
<proteinExistence type="inferred from homology"/>
<reference evidence="8" key="1">
    <citation type="submission" date="2016-10" db="EMBL/GenBank/DDBJ databases">
        <authorList>
            <person name="Varghese N."/>
            <person name="Submissions S."/>
        </authorList>
    </citation>
    <scope>NUCLEOTIDE SEQUENCE [LARGE SCALE GENOMIC DNA]</scope>
    <source>
        <strain evidence="8">CGMCC 1.8895</strain>
    </source>
</reference>
<dbReference type="InterPro" id="IPR036291">
    <property type="entry name" value="NAD(P)-bd_dom_sf"/>
</dbReference>
<dbReference type="GO" id="GO:0051287">
    <property type="term" value="F:NAD binding"/>
    <property type="evidence" value="ECO:0007669"/>
    <property type="project" value="InterPro"/>
</dbReference>
<dbReference type="GO" id="GO:0016616">
    <property type="term" value="F:oxidoreductase activity, acting on the CH-OH group of donors, NAD or NADP as acceptor"/>
    <property type="evidence" value="ECO:0007669"/>
    <property type="project" value="InterPro"/>
</dbReference>
<feature type="domain" description="D-isomer specific 2-hydroxyacid dehydrogenase catalytic" evidence="5">
    <location>
        <begin position="17"/>
        <end position="297"/>
    </location>
</feature>
<dbReference type="PANTHER" id="PTHR43333">
    <property type="entry name" value="2-HACID_DH_C DOMAIN-CONTAINING PROTEIN"/>
    <property type="match status" value="1"/>
</dbReference>
<dbReference type="SUPFAM" id="SSF51735">
    <property type="entry name" value="NAD(P)-binding Rossmann-fold domains"/>
    <property type="match status" value="1"/>
</dbReference>
<evidence type="ECO:0000313" key="7">
    <source>
        <dbReference type="EMBL" id="SDL08024.1"/>
    </source>
</evidence>
<dbReference type="CDD" id="cd05300">
    <property type="entry name" value="2-Hacid_dh_1"/>
    <property type="match status" value="1"/>
</dbReference>
<evidence type="ECO:0000256" key="1">
    <source>
        <dbReference type="ARBA" id="ARBA00005854"/>
    </source>
</evidence>
<evidence type="ECO:0000256" key="4">
    <source>
        <dbReference type="RuleBase" id="RU003719"/>
    </source>
</evidence>
<dbReference type="AlphaFoldDB" id="A0A1G9H5G4"/>
<evidence type="ECO:0000313" key="8">
    <source>
        <dbReference type="Proteomes" id="UP000199008"/>
    </source>
</evidence>
<name>A0A1G9H5G4_9BACL</name>
<dbReference type="OrthoDB" id="9805416at2"/>